<dbReference type="eggNOG" id="COG1434">
    <property type="taxonomic scope" value="Bacteria"/>
</dbReference>
<dbReference type="EMBL" id="FSRN01000001">
    <property type="protein sequence ID" value="SIO19151.1"/>
    <property type="molecule type" value="Genomic_DNA"/>
</dbReference>
<name>A0A1N6HH82_9LACT</name>
<gene>
    <name evidence="3" type="ORF">SAMN05878443_1854</name>
</gene>
<dbReference type="InterPro" id="IPR014729">
    <property type="entry name" value="Rossmann-like_a/b/a_fold"/>
</dbReference>
<dbReference type="Pfam" id="PF02698">
    <property type="entry name" value="DUF218"/>
    <property type="match status" value="1"/>
</dbReference>
<dbReference type="PANTHER" id="PTHR30336:SF20">
    <property type="entry name" value="DUF218 DOMAIN-CONTAINING PROTEIN"/>
    <property type="match status" value="1"/>
</dbReference>
<evidence type="ECO:0000313" key="3">
    <source>
        <dbReference type="EMBL" id="SIO19151.1"/>
    </source>
</evidence>
<evidence type="ECO:0000313" key="4">
    <source>
        <dbReference type="Proteomes" id="UP000184758"/>
    </source>
</evidence>
<dbReference type="RefSeq" id="WP_051905699.1">
    <property type="nucleotide sequence ID" value="NZ_FSRN01000001.1"/>
</dbReference>
<dbReference type="InterPro" id="IPR051599">
    <property type="entry name" value="Cell_Envelope_Assoc"/>
</dbReference>
<dbReference type="STRING" id="28230.SAMN05878443_1854"/>
<dbReference type="PANTHER" id="PTHR30336">
    <property type="entry name" value="INNER MEMBRANE PROTEIN, PROBABLE PERMEASE"/>
    <property type="match status" value="1"/>
</dbReference>
<proteinExistence type="predicted"/>
<keyword evidence="1" id="KW-0812">Transmembrane</keyword>
<keyword evidence="4" id="KW-1185">Reference proteome</keyword>
<dbReference type="GO" id="GO:0005886">
    <property type="term" value="C:plasma membrane"/>
    <property type="evidence" value="ECO:0007669"/>
    <property type="project" value="TreeGrafter"/>
</dbReference>
<dbReference type="InterPro" id="IPR003848">
    <property type="entry name" value="DUF218"/>
</dbReference>
<feature type="domain" description="DUF218" evidence="2">
    <location>
        <begin position="41"/>
        <end position="164"/>
    </location>
</feature>
<accession>A0A1N6HH82</accession>
<dbReference type="OrthoDB" id="9782395at2"/>
<evidence type="ECO:0000256" key="1">
    <source>
        <dbReference type="SAM" id="Phobius"/>
    </source>
</evidence>
<dbReference type="Gene3D" id="3.40.50.620">
    <property type="entry name" value="HUPs"/>
    <property type="match status" value="1"/>
</dbReference>
<dbReference type="Proteomes" id="UP000184758">
    <property type="component" value="Unassembled WGS sequence"/>
</dbReference>
<organism evidence="3 4">
    <name type="scientific">Carnobacterium alterfunditum</name>
    <dbReference type="NCBI Taxonomy" id="28230"/>
    <lineage>
        <taxon>Bacteria</taxon>
        <taxon>Bacillati</taxon>
        <taxon>Bacillota</taxon>
        <taxon>Bacilli</taxon>
        <taxon>Lactobacillales</taxon>
        <taxon>Carnobacteriaceae</taxon>
        <taxon>Carnobacterium</taxon>
    </lineage>
</organism>
<dbReference type="CDD" id="cd06259">
    <property type="entry name" value="YdcF-like"/>
    <property type="match status" value="1"/>
</dbReference>
<reference evidence="4" key="1">
    <citation type="submission" date="2016-11" db="EMBL/GenBank/DDBJ databases">
        <authorList>
            <person name="Varghese N."/>
            <person name="Submissions S."/>
        </authorList>
    </citation>
    <scope>NUCLEOTIDE SEQUENCE [LARGE SCALE GENOMIC DNA]</scope>
    <source>
        <strain evidence="4">313</strain>
    </source>
</reference>
<keyword evidence="1" id="KW-1133">Transmembrane helix</keyword>
<dbReference type="AlphaFoldDB" id="A0A1N6HH82"/>
<evidence type="ECO:0000259" key="2">
    <source>
        <dbReference type="Pfam" id="PF02698"/>
    </source>
</evidence>
<feature type="transmembrane region" description="Helical" evidence="1">
    <location>
        <begin position="7"/>
        <end position="27"/>
    </location>
</feature>
<protein>
    <submittedName>
        <fullName evidence="3">DUF218 domain-containing protein</fullName>
    </submittedName>
</protein>
<sequence>MIKRRVFIFIGVILFVCLVIGVSYSLIINNLIVDEEPIRSDVIIVPEGQEYVRAYRASELLHEGYSESEKIIVSPIDKANEQIYLEFDVAEEQIIPETEATSTYENAVNTLGMMEENGFDSAIIVSSDYHMLRTKLIYERTNREYGYDLTYVAAYQLVDGEFIPWDEAGEDMEYVANLEFWKYWGYLLGLYHFFNL</sequence>
<keyword evidence="1" id="KW-0472">Membrane</keyword>